<accession>A0A8H5CDI8</accession>
<gene>
    <name evidence="4" type="ORF">D9758_016362</name>
</gene>
<feature type="chain" id="PRO_5034116895" description="Heterokaryon incompatibility domain-containing protein" evidence="1">
    <location>
        <begin position="16"/>
        <end position="669"/>
    </location>
</feature>
<keyword evidence="5" id="KW-1185">Reference proteome</keyword>
<dbReference type="OrthoDB" id="5122891at2759"/>
<dbReference type="InterPro" id="IPR010730">
    <property type="entry name" value="HET"/>
</dbReference>
<comment type="caution">
    <text evidence="4">The sequence shown here is derived from an EMBL/GenBank/DDBJ whole genome shotgun (WGS) entry which is preliminary data.</text>
</comment>
<evidence type="ECO:0000313" key="5">
    <source>
        <dbReference type="Proteomes" id="UP000559256"/>
    </source>
</evidence>
<feature type="domain" description="Heterokaryon incompatibility" evidence="2">
    <location>
        <begin position="35"/>
        <end position="135"/>
    </location>
</feature>
<keyword evidence="1" id="KW-0732">Signal</keyword>
<protein>
    <recommendedName>
        <fullName evidence="6">Heterokaryon incompatibility domain-containing protein</fullName>
    </recommendedName>
</protein>
<organism evidence="4 5">
    <name type="scientific">Tetrapyrgos nigripes</name>
    <dbReference type="NCBI Taxonomy" id="182062"/>
    <lineage>
        <taxon>Eukaryota</taxon>
        <taxon>Fungi</taxon>
        <taxon>Dikarya</taxon>
        <taxon>Basidiomycota</taxon>
        <taxon>Agaricomycotina</taxon>
        <taxon>Agaricomycetes</taxon>
        <taxon>Agaricomycetidae</taxon>
        <taxon>Agaricales</taxon>
        <taxon>Marasmiineae</taxon>
        <taxon>Marasmiaceae</taxon>
        <taxon>Tetrapyrgos</taxon>
    </lineage>
</organism>
<sequence>MILIVLLQLDSLSMRLLHTSTYELKEFIGLSVPEYAILSHTWEDEEILFSDLRDAAARDAATQKKGWQKVVGTCEQASKDGLEWVWIDTCCINKESSAELSEAINSMSRYYRESFLCYVYLSGYHVDRYGYPHMEHGNAAFANCRWFTRGWTLQELLAPAGDSMVFFDAEWIDIGTKLGLRKAISRVTRISPDILINGNLGEVSIAAKMSWAADRLTTREEDAAYSLMGIFGVNIPPLYGEGGDRAFMRLQEEIIRYSTDQSIFAWSAPIDVTRPHVLLRRGGMSQEEFVEKDKERTSLDKPRRGLLASSPSDFRYSADAYASQPCSNTLPYSLTNRGLHIHLPMEAMAFPGEQPNDIYVGYLDCELQTTHERLAIYLRKLPDSENIFERCHSDRVLRVPSAGPSIKEIYVSEFPHSVHSQLHSKKRLETRSEIRSKLKNLPKENRCPPVNVLCLMNGFSKIDINTVQCQPKIRQETVEVSVVSLYDSLGLHSLTLELDTEKAIMSKVFERRYFINNPRDQLIIPFDENESLLVTTRNTLLKLAEMDYYRLLLTNFVAIPNTWVSPNSTSPEVQTDHAVPGEIAEMNKKPVVLNMELGSQIDEACSLRVFSNHSQGLGKWYFENLFWKTSSSTHEMTIPDESIPYVWSPYSTCIILTFGLIKVIRVAGS</sequence>
<feature type="signal peptide" evidence="1">
    <location>
        <begin position="1"/>
        <end position="15"/>
    </location>
</feature>
<evidence type="ECO:0000259" key="2">
    <source>
        <dbReference type="Pfam" id="PF06985"/>
    </source>
</evidence>
<dbReference type="AlphaFoldDB" id="A0A8H5CDI8"/>
<name>A0A8H5CDI8_9AGAR</name>
<evidence type="ECO:0000313" key="4">
    <source>
        <dbReference type="EMBL" id="KAF5339513.1"/>
    </source>
</evidence>
<proteinExistence type="predicted"/>
<feature type="domain" description="DUF8212" evidence="3">
    <location>
        <begin position="245"/>
        <end position="321"/>
    </location>
</feature>
<dbReference type="PANTHER" id="PTHR10622">
    <property type="entry name" value="HET DOMAIN-CONTAINING PROTEIN"/>
    <property type="match status" value="1"/>
</dbReference>
<dbReference type="EMBL" id="JAACJM010000184">
    <property type="protein sequence ID" value="KAF5339513.1"/>
    <property type="molecule type" value="Genomic_DNA"/>
</dbReference>
<evidence type="ECO:0000256" key="1">
    <source>
        <dbReference type="SAM" id="SignalP"/>
    </source>
</evidence>
<dbReference type="Pfam" id="PF26640">
    <property type="entry name" value="DUF8212"/>
    <property type="match status" value="1"/>
</dbReference>
<evidence type="ECO:0008006" key="6">
    <source>
        <dbReference type="Google" id="ProtNLM"/>
    </source>
</evidence>
<dbReference type="InterPro" id="IPR058525">
    <property type="entry name" value="DUF8212"/>
</dbReference>
<evidence type="ECO:0000259" key="3">
    <source>
        <dbReference type="Pfam" id="PF26640"/>
    </source>
</evidence>
<reference evidence="4 5" key="1">
    <citation type="journal article" date="2020" name="ISME J.">
        <title>Uncovering the hidden diversity of litter-decomposition mechanisms in mushroom-forming fungi.</title>
        <authorList>
            <person name="Floudas D."/>
            <person name="Bentzer J."/>
            <person name="Ahren D."/>
            <person name="Johansson T."/>
            <person name="Persson P."/>
            <person name="Tunlid A."/>
        </authorList>
    </citation>
    <scope>NUCLEOTIDE SEQUENCE [LARGE SCALE GENOMIC DNA]</scope>
    <source>
        <strain evidence="4 5">CBS 291.85</strain>
    </source>
</reference>
<dbReference type="Pfam" id="PF06985">
    <property type="entry name" value="HET"/>
    <property type="match status" value="1"/>
</dbReference>
<dbReference type="PANTHER" id="PTHR10622:SF10">
    <property type="entry name" value="HET DOMAIN-CONTAINING PROTEIN"/>
    <property type="match status" value="1"/>
</dbReference>
<dbReference type="Proteomes" id="UP000559256">
    <property type="component" value="Unassembled WGS sequence"/>
</dbReference>